<evidence type="ECO:0000313" key="4">
    <source>
        <dbReference type="RefSeq" id="XP_033535500.1"/>
    </source>
</evidence>
<dbReference type="InterPro" id="IPR052979">
    <property type="entry name" value="Adenylate-forming_domain"/>
</dbReference>
<dbReference type="SUPFAM" id="SSF52343">
    <property type="entry name" value="Ferredoxin reductase-like, C-terminal NADP-linked domain"/>
    <property type="match status" value="1"/>
</dbReference>
<feature type="transmembrane region" description="Helical" evidence="1">
    <location>
        <begin position="109"/>
        <end position="129"/>
    </location>
</feature>
<name>A0A6G1G7P4_9PEZI</name>
<reference evidence="2 4" key="1">
    <citation type="submission" date="2020-01" db="EMBL/GenBank/DDBJ databases">
        <authorList>
            <consortium name="DOE Joint Genome Institute"/>
            <person name="Haridas S."/>
            <person name="Albert R."/>
            <person name="Binder M."/>
            <person name="Bloem J."/>
            <person name="Labutti K."/>
            <person name="Salamov A."/>
            <person name="Andreopoulos B."/>
            <person name="Baker S.E."/>
            <person name="Barry K."/>
            <person name="Bills G."/>
            <person name="Bluhm B.H."/>
            <person name="Cannon C."/>
            <person name="Castanera R."/>
            <person name="Culley D.E."/>
            <person name="Daum C."/>
            <person name="Ezra D."/>
            <person name="Gonzalez J.B."/>
            <person name="Henrissat B."/>
            <person name="Kuo A."/>
            <person name="Liang C."/>
            <person name="Lipzen A."/>
            <person name="Lutzoni F."/>
            <person name="Magnuson J."/>
            <person name="Mondo S."/>
            <person name="Nolan M."/>
            <person name="Ohm R."/>
            <person name="Pangilinan J."/>
            <person name="Park H.-J."/>
            <person name="Ramirez L."/>
            <person name="Alfaro M."/>
            <person name="Sun H."/>
            <person name="Tritt A."/>
            <person name="Yoshinaga Y."/>
            <person name="Zwiers L.-H."/>
            <person name="Turgeon B.G."/>
            <person name="Goodwin S.B."/>
            <person name="Spatafora J.W."/>
            <person name="Crous P.W."/>
            <person name="Grigoriev I.V."/>
        </authorList>
    </citation>
    <scope>NUCLEOTIDE SEQUENCE</scope>
    <source>
        <strain evidence="2 4">CBS 781.70</strain>
    </source>
</reference>
<feature type="transmembrane region" description="Helical" evidence="1">
    <location>
        <begin position="32"/>
        <end position="50"/>
    </location>
</feature>
<protein>
    <recommendedName>
        <fullName evidence="5">Integral membrane protein TmpA</fullName>
    </recommendedName>
</protein>
<feature type="transmembrane region" description="Helical" evidence="1">
    <location>
        <begin position="149"/>
        <end position="173"/>
    </location>
</feature>
<feature type="transmembrane region" description="Helical" evidence="1">
    <location>
        <begin position="218"/>
        <end position="235"/>
    </location>
</feature>
<organism evidence="2">
    <name type="scientific">Eremomyces bilateralis CBS 781.70</name>
    <dbReference type="NCBI Taxonomy" id="1392243"/>
    <lineage>
        <taxon>Eukaryota</taxon>
        <taxon>Fungi</taxon>
        <taxon>Dikarya</taxon>
        <taxon>Ascomycota</taxon>
        <taxon>Pezizomycotina</taxon>
        <taxon>Dothideomycetes</taxon>
        <taxon>Dothideomycetes incertae sedis</taxon>
        <taxon>Eremomycetales</taxon>
        <taxon>Eremomycetaceae</taxon>
        <taxon>Eremomyces</taxon>
    </lineage>
</organism>
<accession>A0A6G1G7P4</accession>
<evidence type="ECO:0000256" key="1">
    <source>
        <dbReference type="SAM" id="Phobius"/>
    </source>
</evidence>
<dbReference type="PANTHER" id="PTHR33927:SF5">
    <property type="entry name" value="ENZYME, PUTATIVE (AFU_ORTHOLOGUE AFUA_8G01222)-RELATED"/>
    <property type="match status" value="1"/>
</dbReference>
<dbReference type="PANTHER" id="PTHR33927">
    <property type="entry name" value="TRANSMEMBRANE PROTEIN"/>
    <property type="match status" value="1"/>
</dbReference>
<keyword evidence="3" id="KW-1185">Reference proteome</keyword>
<dbReference type="Proteomes" id="UP000504638">
    <property type="component" value="Unplaced"/>
</dbReference>
<dbReference type="GeneID" id="54415609"/>
<dbReference type="RefSeq" id="XP_033535500.1">
    <property type="nucleotide sequence ID" value="XM_033675039.1"/>
</dbReference>
<evidence type="ECO:0000313" key="3">
    <source>
        <dbReference type="Proteomes" id="UP000504638"/>
    </source>
</evidence>
<gene>
    <name evidence="2 4" type="ORF">P152DRAFT_295193</name>
</gene>
<dbReference type="EMBL" id="ML975154">
    <property type="protein sequence ID" value="KAF1813869.1"/>
    <property type="molecule type" value="Genomic_DNA"/>
</dbReference>
<dbReference type="OrthoDB" id="3142841at2759"/>
<keyword evidence="1" id="KW-1133">Transmembrane helix</keyword>
<feature type="transmembrane region" description="Helical" evidence="1">
    <location>
        <begin position="185"/>
        <end position="206"/>
    </location>
</feature>
<keyword evidence="1" id="KW-0472">Membrane</keyword>
<evidence type="ECO:0008006" key="5">
    <source>
        <dbReference type="Google" id="ProtNLM"/>
    </source>
</evidence>
<keyword evidence="1" id="KW-0812">Transmembrane</keyword>
<reference evidence="4" key="3">
    <citation type="submission" date="2025-04" db="UniProtKB">
        <authorList>
            <consortium name="RefSeq"/>
        </authorList>
    </citation>
    <scope>IDENTIFICATION</scope>
    <source>
        <strain evidence="4">CBS 781.70</strain>
    </source>
</reference>
<dbReference type="AlphaFoldDB" id="A0A6G1G7P4"/>
<evidence type="ECO:0000313" key="2">
    <source>
        <dbReference type="EMBL" id="KAF1813869.1"/>
    </source>
</evidence>
<dbReference type="InterPro" id="IPR039261">
    <property type="entry name" value="FNR_nucleotide-bd"/>
</dbReference>
<reference evidence="4" key="2">
    <citation type="submission" date="2020-04" db="EMBL/GenBank/DDBJ databases">
        <authorList>
            <consortium name="NCBI Genome Project"/>
        </authorList>
    </citation>
    <scope>NUCLEOTIDE SEQUENCE</scope>
    <source>
        <strain evidence="4">CBS 781.70</strain>
    </source>
</reference>
<sequence length="445" mass="49632">MDLEKNGTELPPKQGFRLTRAFRFDYVTTYRALFSTVSLANIIAMAIVLTNCERQDGWKFNDILGTAVAANATAAIICRNELFVNLLFSIATAVPRSAPIRIRKRVCQVYHYGGIHSSAAAAATGWYIALAASTAYTTRFNRTLRGWTIVSLSSSIACILVMMCISAMPFIRSNLHNCFERIHRFGGWICIVLFYTQFFLSTIWFPDTSTGSTIIKRPAFWLLAVTTACIIWPWINTRKRPAKVEKLSPHAIRVHFRGLVHSCMGIRIAINPLNQHHAFATIPEMENDYPSFSVIISNAGDWTHRIITSPPSHFWIRGLPVFGVLRLATIFSPVLVVATGSGIGPCLGLFVNAPHLKCRVLWVTRSPESMFGSRIIQSVLQADPNAIIIDTGVSRRPDLIKTTYELYVESNAEAVFCISNQKSTREVVGAMERRGVPAYGPIWDS</sequence>
<proteinExistence type="predicted"/>